<dbReference type="PROSITE" id="PS51257">
    <property type="entry name" value="PROKAR_LIPOPROTEIN"/>
    <property type="match status" value="1"/>
</dbReference>
<comment type="caution">
    <text evidence="1">The sequence shown here is derived from an EMBL/GenBank/DDBJ whole genome shotgun (WGS) entry which is preliminary data.</text>
</comment>
<organism evidence="1 2">
    <name type="scientific">Halobacillus karajensis</name>
    <dbReference type="NCBI Taxonomy" id="195088"/>
    <lineage>
        <taxon>Bacteria</taxon>
        <taxon>Bacillati</taxon>
        <taxon>Bacillota</taxon>
        <taxon>Bacilli</taxon>
        <taxon>Bacillales</taxon>
        <taxon>Bacillaceae</taxon>
        <taxon>Halobacillus</taxon>
    </lineage>
</organism>
<evidence type="ECO:0000313" key="1">
    <source>
        <dbReference type="EMBL" id="CDQ25384.1"/>
    </source>
</evidence>
<sequence>MTKTYALLIGVLFLLSGCGGNGQVLNLPEKDGDIHFYAFVEGVSKERETSPEYDRIQALVIEMQTNEAIDLTQVDIQVKKEDTIEKYKEIIDGFPTYVLLDHEGIVLKTSNLDDVQEYVENTRIKP</sequence>
<accession>A0A024P8D8</accession>
<keyword evidence="2" id="KW-1185">Reference proteome</keyword>
<dbReference type="EMBL" id="CCDI010000005">
    <property type="protein sequence ID" value="CDQ25384.1"/>
    <property type="molecule type" value="Genomic_DNA"/>
</dbReference>
<proteinExistence type="predicted"/>
<reference evidence="1 2" key="2">
    <citation type="submission" date="2014-05" db="EMBL/GenBank/DDBJ databases">
        <title>Draft genome sequence of Halobacillus karajensis HK-03.</title>
        <authorList>
            <person name="Khelaifia S."/>
            <person name="Croce O."/>
            <person name="Lagier J.C."/>
            <person name="Raoult D."/>
        </authorList>
    </citation>
    <scope>NUCLEOTIDE SEQUENCE [LARGE SCALE GENOMIC DNA]</scope>
    <source>
        <strain evidence="1 2">HD-03</strain>
    </source>
</reference>
<protein>
    <submittedName>
        <fullName evidence="1">Uncharacterized protein</fullName>
    </submittedName>
</protein>
<evidence type="ECO:0000313" key="2">
    <source>
        <dbReference type="Proteomes" id="UP000028868"/>
    </source>
</evidence>
<dbReference type="AlphaFoldDB" id="A0A024P8D8"/>
<name>A0A024P8D8_9BACI</name>
<dbReference type="RefSeq" id="WP_071410351.1">
    <property type="nucleotide sequence ID" value="NZ_CCDH010000005.1"/>
</dbReference>
<dbReference type="OrthoDB" id="2968432at2"/>
<gene>
    <name evidence="1" type="ORF">BN983_03715</name>
</gene>
<reference evidence="2" key="1">
    <citation type="submission" date="2014-03" db="EMBL/GenBank/DDBJ databases">
        <authorList>
            <person name="Urmite Genomes U."/>
        </authorList>
    </citation>
    <scope>NUCLEOTIDE SEQUENCE [LARGE SCALE GENOMIC DNA]</scope>
    <source>
        <strain evidence="2">HD-03</strain>
    </source>
</reference>
<dbReference type="Proteomes" id="UP000028868">
    <property type="component" value="Unassembled WGS sequence"/>
</dbReference>